<dbReference type="Gene3D" id="1.10.510.10">
    <property type="entry name" value="Transferase(Phosphotransferase) domain 1"/>
    <property type="match status" value="1"/>
</dbReference>
<dbReference type="EMBL" id="CM026430">
    <property type="protein sequence ID" value="KAG0560822.1"/>
    <property type="molecule type" value="Genomic_DNA"/>
</dbReference>
<dbReference type="PANTHER" id="PTHR23257">
    <property type="entry name" value="SERINE-THREONINE PROTEIN KINASE"/>
    <property type="match status" value="1"/>
</dbReference>
<dbReference type="InterPro" id="IPR050167">
    <property type="entry name" value="Ser_Thr_protein_kinase"/>
</dbReference>
<feature type="binding site" evidence="10">
    <location>
        <position position="761"/>
    </location>
    <ligand>
        <name>ATP</name>
        <dbReference type="ChEBI" id="CHEBI:30616"/>
    </ligand>
</feature>
<evidence type="ECO:0000256" key="6">
    <source>
        <dbReference type="ARBA" id="ARBA00022777"/>
    </source>
</evidence>
<accession>A0A8T0GV84</accession>
<dbReference type="PROSITE" id="PS50011">
    <property type="entry name" value="PROTEIN_KINASE_DOM"/>
    <property type="match status" value="1"/>
</dbReference>
<dbReference type="InterPro" id="IPR055164">
    <property type="entry name" value="EDR1/CTR1/ARMC3-like_pept-like"/>
</dbReference>
<dbReference type="Proteomes" id="UP000822688">
    <property type="component" value="Chromosome 9"/>
</dbReference>
<evidence type="ECO:0000256" key="1">
    <source>
        <dbReference type="ARBA" id="ARBA00010507"/>
    </source>
</evidence>
<dbReference type="GO" id="GO:0007165">
    <property type="term" value="P:signal transduction"/>
    <property type="evidence" value="ECO:0007669"/>
    <property type="project" value="TreeGrafter"/>
</dbReference>
<dbReference type="PROSITE" id="PS00108">
    <property type="entry name" value="PROTEIN_KINASE_ST"/>
    <property type="match status" value="1"/>
</dbReference>
<keyword evidence="5 10" id="KW-0547">Nucleotide-binding</keyword>
<dbReference type="OrthoDB" id="339325at2759"/>
<dbReference type="PANTHER" id="PTHR23257:SF821">
    <property type="entry name" value="ATP BINDING PROTEIN"/>
    <property type="match status" value="1"/>
</dbReference>
<dbReference type="InterPro" id="IPR011009">
    <property type="entry name" value="Kinase-like_dom_sf"/>
</dbReference>
<dbReference type="Pfam" id="PF07714">
    <property type="entry name" value="PK_Tyr_Ser-Thr"/>
    <property type="match status" value="1"/>
</dbReference>
<feature type="compositionally biased region" description="Polar residues" evidence="11">
    <location>
        <begin position="658"/>
        <end position="669"/>
    </location>
</feature>
<dbReference type="Gene3D" id="3.30.200.20">
    <property type="entry name" value="Phosphorylase Kinase, domain 1"/>
    <property type="match status" value="1"/>
</dbReference>
<evidence type="ECO:0000256" key="2">
    <source>
        <dbReference type="ARBA" id="ARBA00012513"/>
    </source>
</evidence>
<feature type="region of interest" description="Disordered" evidence="11">
    <location>
        <begin position="77"/>
        <end position="96"/>
    </location>
</feature>
<comment type="caution">
    <text evidence="13">The sequence shown here is derived from an EMBL/GenBank/DDBJ whole genome shotgun (WGS) entry which is preliminary data.</text>
</comment>
<feature type="compositionally biased region" description="Polar residues" evidence="11">
    <location>
        <begin position="460"/>
        <end position="469"/>
    </location>
</feature>
<name>A0A8T0GV84_CERPU</name>
<feature type="compositionally biased region" description="Polar residues" evidence="11">
    <location>
        <begin position="492"/>
        <end position="512"/>
    </location>
</feature>
<reference evidence="13" key="1">
    <citation type="submission" date="2020-06" db="EMBL/GenBank/DDBJ databases">
        <title>WGS assembly of Ceratodon purpureus strain R40.</title>
        <authorList>
            <person name="Carey S.B."/>
            <person name="Jenkins J."/>
            <person name="Shu S."/>
            <person name="Lovell J.T."/>
            <person name="Sreedasyam A."/>
            <person name="Maumus F."/>
            <person name="Tiley G.P."/>
            <person name="Fernandez-Pozo N."/>
            <person name="Barry K."/>
            <person name="Chen C."/>
            <person name="Wang M."/>
            <person name="Lipzen A."/>
            <person name="Daum C."/>
            <person name="Saski C.A."/>
            <person name="Payton A.C."/>
            <person name="Mcbreen J.C."/>
            <person name="Conrad R.E."/>
            <person name="Kollar L.M."/>
            <person name="Olsson S."/>
            <person name="Huttunen S."/>
            <person name="Landis J.B."/>
            <person name="Wickett N.J."/>
            <person name="Johnson M.G."/>
            <person name="Rensing S.A."/>
            <person name="Grimwood J."/>
            <person name="Schmutz J."/>
            <person name="Mcdaniel S.F."/>
        </authorList>
    </citation>
    <scope>NUCLEOTIDE SEQUENCE</scope>
    <source>
        <strain evidence="13">R40</strain>
    </source>
</reference>
<dbReference type="InterPro" id="IPR008271">
    <property type="entry name" value="Ser/Thr_kinase_AS"/>
</dbReference>
<keyword evidence="6" id="KW-0418">Kinase</keyword>
<keyword evidence="4" id="KW-0808">Transferase</keyword>
<feature type="compositionally biased region" description="Basic and acidic residues" evidence="11">
    <location>
        <begin position="605"/>
        <end position="617"/>
    </location>
</feature>
<dbReference type="InterPro" id="IPR000719">
    <property type="entry name" value="Prot_kinase_dom"/>
</dbReference>
<feature type="region of interest" description="Disordered" evidence="11">
    <location>
        <begin position="376"/>
        <end position="515"/>
    </location>
</feature>
<evidence type="ECO:0000256" key="7">
    <source>
        <dbReference type="ARBA" id="ARBA00022840"/>
    </source>
</evidence>
<keyword evidence="3" id="KW-0723">Serine/threonine-protein kinase</keyword>
<dbReference type="Pfam" id="PF14381">
    <property type="entry name" value="EDR1_CTR1_ARMC3_pept"/>
    <property type="match status" value="1"/>
</dbReference>
<proteinExistence type="inferred from homology"/>
<evidence type="ECO:0000256" key="5">
    <source>
        <dbReference type="ARBA" id="ARBA00022741"/>
    </source>
</evidence>
<feature type="region of interest" description="Disordered" evidence="11">
    <location>
        <begin position="605"/>
        <end position="682"/>
    </location>
</feature>
<comment type="catalytic activity">
    <reaction evidence="9">
        <text>L-seryl-[protein] + ATP = O-phospho-L-seryl-[protein] + ADP + H(+)</text>
        <dbReference type="Rhea" id="RHEA:17989"/>
        <dbReference type="Rhea" id="RHEA-COMP:9863"/>
        <dbReference type="Rhea" id="RHEA-COMP:11604"/>
        <dbReference type="ChEBI" id="CHEBI:15378"/>
        <dbReference type="ChEBI" id="CHEBI:29999"/>
        <dbReference type="ChEBI" id="CHEBI:30616"/>
        <dbReference type="ChEBI" id="CHEBI:83421"/>
        <dbReference type="ChEBI" id="CHEBI:456216"/>
        <dbReference type="EC" id="2.7.11.1"/>
    </reaction>
</comment>
<evidence type="ECO:0000313" key="14">
    <source>
        <dbReference type="Proteomes" id="UP000822688"/>
    </source>
</evidence>
<feature type="compositionally biased region" description="Polar residues" evidence="11">
    <location>
        <begin position="80"/>
        <end position="96"/>
    </location>
</feature>
<keyword evidence="14" id="KW-1185">Reference proteome</keyword>
<evidence type="ECO:0000256" key="4">
    <source>
        <dbReference type="ARBA" id="ARBA00022679"/>
    </source>
</evidence>
<comment type="catalytic activity">
    <reaction evidence="8">
        <text>L-threonyl-[protein] + ATP = O-phospho-L-threonyl-[protein] + ADP + H(+)</text>
        <dbReference type="Rhea" id="RHEA:46608"/>
        <dbReference type="Rhea" id="RHEA-COMP:11060"/>
        <dbReference type="Rhea" id="RHEA-COMP:11605"/>
        <dbReference type="ChEBI" id="CHEBI:15378"/>
        <dbReference type="ChEBI" id="CHEBI:30013"/>
        <dbReference type="ChEBI" id="CHEBI:30616"/>
        <dbReference type="ChEBI" id="CHEBI:61977"/>
        <dbReference type="ChEBI" id="CHEBI:456216"/>
        <dbReference type="EC" id="2.7.11.1"/>
    </reaction>
</comment>
<keyword evidence="7 10" id="KW-0067">ATP-binding</keyword>
<dbReference type="EC" id="2.7.11.1" evidence="2"/>
<dbReference type="CDD" id="cd13999">
    <property type="entry name" value="STKc_MAP3K-like"/>
    <property type="match status" value="1"/>
</dbReference>
<gene>
    <name evidence="13" type="ORF">KC19_9G016600</name>
</gene>
<evidence type="ECO:0000259" key="12">
    <source>
        <dbReference type="PROSITE" id="PS50011"/>
    </source>
</evidence>
<evidence type="ECO:0000256" key="3">
    <source>
        <dbReference type="ARBA" id="ARBA00022527"/>
    </source>
</evidence>
<feature type="compositionally biased region" description="Low complexity" evidence="11">
    <location>
        <begin position="627"/>
        <end position="644"/>
    </location>
</feature>
<dbReference type="InterPro" id="IPR001245">
    <property type="entry name" value="Ser-Thr/Tyr_kinase_cat_dom"/>
</dbReference>
<dbReference type="PROSITE" id="PS00107">
    <property type="entry name" value="PROTEIN_KINASE_ATP"/>
    <property type="match status" value="1"/>
</dbReference>
<evidence type="ECO:0000256" key="11">
    <source>
        <dbReference type="SAM" id="MobiDB-lite"/>
    </source>
</evidence>
<protein>
    <recommendedName>
        <fullName evidence="2">non-specific serine/threonine protein kinase</fullName>
        <ecNumber evidence="2">2.7.11.1</ecNumber>
    </recommendedName>
</protein>
<dbReference type="SMART" id="SM00220">
    <property type="entry name" value="S_TKc"/>
    <property type="match status" value="1"/>
</dbReference>
<evidence type="ECO:0000256" key="9">
    <source>
        <dbReference type="ARBA" id="ARBA00048679"/>
    </source>
</evidence>
<evidence type="ECO:0000313" key="13">
    <source>
        <dbReference type="EMBL" id="KAG0560822.1"/>
    </source>
</evidence>
<dbReference type="GO" id="GO:0005524">
    <property type="term" value="F:ATP binding"/>
    <property type="evidence" value="ECO:0007669"/>
    <property type="project" value="UniProtKB-UniRule"/>
</dbReference>
<organism evidence="13 14">
    <name type="scientific">Ceratodon purpureus</name>
    <name type="common">Fire moss</name>
    <name type="synonym">Dicranum purpureum</name>
    <dbReference type="NCBI Taxonomy" id="3225"/>
    <lineage>
        <taxon>Eukaryota</taxon>
        <taxon>Viridiplantae</taxon>
        <taxon>Streptophyta</taxon>
        <taxon>Embryophyta</taxon>
        <taxon>Bryophyta</taxon>
        <taxon>Bryophytina</taxon>
        <taxon>Bryopsida</taxon>
        <taxon>Dicranidae</taxon>
        <taxon>Pseudoditrichales</taxon>
        <taxon>Ditrichaceae</taxon>
        <taxon>Ceratodon</taxon>
    </lineage>
</organism>
<dbReference type="FunFam" id="3.30.200.20:FF:000060">
    <property type="entry name" value="Serine/threonine-protein kinase isoform 1"/>
    <property type="match status" value="1"/>
</dbReference>
<sequence length="991" mass="109708">MSEFLSRIKARLETGQHYNSSCSEETGWVRAALANMDKQEEPTDSSEGGHDGGEASGLYSEWQAELVKKMKGVGLGSAERSPTLTKSRSSPALGSISSRDASQTLWDSKVLDSRLPNGFYSVIPSRSMKARFRTIPTLNDLQQLGPISLGLDVLLVDSNKDKNLVKLQHLARVLVKGIGINIPLMIKKLAELVADFYGGPLFEAGSTKSSENDDSTSEGGIVRLLGEVRQGLCRPRAILFKFLGDSVGLQSRLLMGLQLEAVPSSSLICANPNKHLSNVVTVNGIDLLVDVMRHPGYLRPFSRKVLVTYHIAGAGDSDSADYDSCDSPLEPNSPLYGVPDKLEPEILEQDMEFARPPYPRRGLTAAAAMGFNPSLGVSGKLSPSQSEPDLANPRRRNRRRALEEQHAGTSPEHGAEDKGEQGKSGSDGFRSFPSSPEHVQTRLRPVQRIGSEDGSLPRSEMQSLSTPSSPEYPVFRPRAHSMLSGSRLHAGENTSSPDGSPQHPSMADNTTPMIRRRSGYSLSTRAGENERDLVYKQFMRERALSVDIRHEARGMDFLHYMGDSALSKLSRNPNAEMRRARKRTVTPEISDEVVRAVRAMNEALKQERFRSKEHEPDASTSDGHMLNSSQESRVVSVRSQDSNNTDPDCNQGHREGSSGVSNLEFNVVSNHGPDAHTSRLATKTSDEFASKDSSGVASETNCGTSSWALSMQSPSLPSQPLMPFEEWNIEFSELRIGVRVGIGSFGEVFRGIWRGTEVAIKVMLEQDLIVENMQDFCNEISLLSRLRHPNVILFLGACTKPPHLSMVTEYMHTGSLYRLIHSSDQGKKLSWRRRLKMLRDICRGMMCVQRMKIVHRDLKSANCLVDKHWSVKICDFGLSRILSGSTYCDDTAVGTPEWTAPELLRNEPVTDKCDVFSLGVIMWELSTLRRPWEGVKPMEVVNAVAHKQARLEIPDGLIGKLIADCWEEVPEARPSYEEILTRLHECEFLQG</sequence>
<dbReference type="InterPro" id="IPR017441">
    <property type="entry name" value="Protein_kinase_ATP_BS"/>
</dbReference>
<feature type="region of interest" description="Disordered" evidence="11">
    <location>
        <begin position="318"/>
        <end position="340"/>
    </location>
</feature>
<dbReference type="SUPFAM" id="SSF56112">
    <property type="entry name" value="Protein kinase-like (PK-like)"/>
    <property type="match status" value="1"/>
</dbReference>
<dbReference type="GO" id="GO:0005737">
    <property type="term" value="C:cytoplasm"/>
    <property type="evidence" value="ECO:0007669"/>
    <property type="project" value="TreeGrafter"/>
</dbReference>
<feature type="domain" description="Protein kinase" evidence="12">
    <location>
        <begin position="734"/>
        <end position="989"/>
    </location>
</feature>
<dbReference type="GO" id="GO:0004674">
    <property type="term" value="F:protein serine/threonine kinase activity"/>
    <property type="evidence" value="ECO:0007669"/>
    <property type="project" value="UniProtKB-KW"/>
</dbReference>
<evidence type="ECO:0000256" key="8">
    <source>
        <dbReference type="ARBA" id="ARBA00047899"/>
    </source>
</evidence>
<dbReference type="AlphaFoldDB" id="A0A8T0GV84"/>
<evidence type="ECO:0000256" key="10">
    <source>
        <dbReference type="PROSITE-ProRule" id="PRU10141"/>
    </source>
</evidence>
<comment type="similarity">
    <text evidence="1">Belongs to the protein kinase superfamily. TKL Ser/Thr protein kinase family. RAF subfamily.</text>
</comment>